<dbReference type="InterPro" id="IPR014729">
    <property type="entry name" value="Rossmann-like_a/b/a_fold"/>
</dbReference>
<dbReference type="PANTHER" id="PTHR10890:SF3">
    <property type="entry name" value="CYSTEINE--TRNA LIGASE, CYTOPLASMIC"/>
    <property type="match status" value="1"/>
</dbReference>
<dbReference type="HAMAP" id="MF_00041">
    <property type="entry name" value="Cys_tRNA_synth"/>
    <property type="match status" value="1"/>
</dbReference>
<evidence type="ECO:0000256" key="5">
    <source>
        <dbReference type="ARBA" id="ARBA00022741"/>
    </source>
</evidence>
<accession>A0ABT1L599</accession>
<feature type="domain" description="Cysteinyl-tRNA ligase anticodon binding" evidence="12">
    <location>
        <begin position="404"/>
        <end position="447"/>
    </location>
</feature>
<dbReference type="EMBL" id="JAKUDN010000002">
    <property type="protein sequence ID" value="MCP8352355.1"/>
    <property type="molecule type" value="Genomic_DNA"/>
</dbReference>
<dbReference type="InterPro" id="IPR032678">
    <property type="entry name" value="tRNA-synt_1_cat_dom"/>
</dbReference>
<feature type="short sequence motif" description="'HIGH' region" evidence="10">
    <location>
        <begin position="30"/>
        <end position="40"/>
    </location>
</feature>
<comment type="cofactor">
    <cofactor evidence="10">
        <name>Zn(2+)</name>
        <dbReference type="ChEBI" id="CHEBI:29105"/>
    </cofactor>
    <text evidence="10">Binds 1 zinc ion per subunit.</text>
</comment>
<dbReference type="Gene3D" id="3.40.50.620">
    <property type="entry name" value="HUPs"/>
    <property type="match status" value="1"/>
</dbReference>
<comment type="subunit">
    <text evidence="2 10">Monomer.</text>
</comment>
<dbReference type="SUPFAM" id="SSF47323">
    <property type="entry name" value="Anticodon-binding domain of a subclass of class I aminoacyl-tRNA synthetases"/>
    <property type="match status" value="1"/>
</dbReference>
<keyword evidence="6 10" id="KW-0862">Zinc</keyword>
<comment type="catalytic activity">
    <reaction evidence="10">
        <text>tRNA(Cys) + L-cysteine + ATP = L-cysteinyl-tRNA(Cys) + AMP + diphosphate</text>
        <dbReference type="Rhea" id="RHEA:17773"/>
        <dbReference type="Rhea" id="RHEA-COMP:9661"/>
        <dbReference type="Rhea" id="RHEA-COMP:9679"/>
        <dbReference type="ChEBI" id="CHEBI:30616"/>
        <dbReference type="ChEBI" id="CHEBI:33019"/>
        <dbReference type="ChEBI" id="CHEBI:35235"/>
        <dbReference type="ChEBI" id="CHEBI:78442"/>
        <dbReference type="ChEBI" id="CHEBI:78517"/>
        <dbReference type="ChEBI" id="CHEBI:456215"/>
        <dbReference type="EC" id="6.1.1.16"/>
    </reaction>
</comment>
<dbReference type="Pfam" id="PF23493">
    <property type="entry name" value="CysS_C"/>
    <property type="match status" value="1"/>
</dbReference>
<dbReference type="RefSeq" id="WP_258569461.1">
    <property type="nucleotide sequence ID" value="NZ_JAKUDN010000002.1"/>
</dbReference>
<proteinExistence type="inferred from homology"/>
<comment type="caution">
    <text evidence="13">The sequence shown here is derived from an EMBL/GenBank/DDBJ whole genome shotgun (WGS) entry which is preliminary data.</text>
</comment>
<keyword evidence="10" id="KW-0963">Cytoplasm</keyword>
<evidence type="ECO:0000256" key="9">
    <source>
        <dbReference type="ARBA" id="ARBA00023146"/>
    </source>
</evidence>
<dbReference type="NCBIfam" id="TIGR00435">
    <property type="entry name" value="cysS"/>
    <property type="match status" value="1"/>
</dbReference>
<evidence type="ECO:0000256" key="2">
    <source>
        <dbReference type="ARBA" id="ARBA00011245"/>
    </source>
</evidence>
<evidence type="ECO:0000313" key="13">
    <source>
        <dbReference type="EMBL" id="MCP8352355.1"/>
    </source>
</evidence>
<dbReference type="InterPro" id="IPR015803">
    <property type="entry name" value="Cys-tRNA-ligase"/>
</dbReference>
<keyword evidence="9 10" id="KW-0030">Aminoacyl-tRNA synthetase</keyword>
<organism evidence="13 14">
    <name type="scientific">Candidatus Synchoanobacter obligatus</name>
    <dbReference type="NCBI Taxonomy" id="2919597"/>
    <lineage>
        <taxon>Bacteria</taxon>
        <taxon>Pseudomonadati</taxon>
        <taxon>Pseudomonadota</taxon>
        <taxon>Gammaproteobacteria</taxon>
        <taxon>Candidatus Comchoanobacterales</taxon>
        <taxon>Candidatus Comchoanobacteraceae</taxon>
        <taxon>Candidatus Synchoanobacter</taxon>
    </lineage>
</organism>
<dbReference type="InterPro" id="IPR024909">
    <property type="entry name" value="Cys-tRNA/MSH_ligase"/>
</dbReference>
<dbReference type="SUPFAM" id="SSF52374">
    <property type="entry name" value="Nucleotidylyl transferase"/>
    <property type="match status" value="1"/>
</dbReference>
<feature type="binding site" evidence="10">
    <location>
        <position position="208"/>
    </location>
    <ligand>
        <name>Zn(2+)</name>
        <dbReference type="ChEBI" id="CHEBI:29105"/>
    </ligand>
</feature>
<evidence type="ECO:0000256" key="8">
    <source>
        <dbReference type="ARBA" id="ARBA00022917"/>
    </source>
</evidence>
<dbReference type="GO" id="GO:0004817">
    <property type="term" value="F:cysteine-tRNA ligase activity"/>
    <property type="evidence" value="ECO:0007669"/>
    <property type="project" value="UniProtKB-EC"/>
</dbReference>
<evidence type="ECO:0000313" key="14">
    <source>
        <dbReference type="Proteomes" id="UP001320768"/>
    </source>
</evidence>
<comment type="subcellular location">
    <subcellularLocation>
        <location evidence="10">Cytoplasm</location>
    </subcellularLocation>
</comment>
<evidence type="ECO:0000256" key="4">
    <source>
        <dbReference type="ARBA" id="ARBA00022723"/>
    </source>
</evidence>
<feature type="binding site" evidence="10">
    <location>
        <position position="233"/>
    </location>
    <ligand>
        <name>Zn(2+)</name>
        <dbReference type="ChEBI" id="CHEBI:29105"/>
    </ligand>
</feature>
<feature type="short sequence motif" description="'KMSKS' region" evidence="10">
    <location>
        <begin position="265"/>
        <end position="269"/>
    </location>
</feature>
<protein>
    <recommendedName>
        <fullName evidence="10">Cysteine--tRNA ligase</fullName>
        <ecNumber evidence="10">6.1.1.16</ecNumber>
    </recommendedName>
    <alternativeName>
        <fullName evidence="10">Cysteinyl-tRNA synthetase</fullName>
        <shortName evidence="10">CysRS</shortName>
    </alternativeName>
</protein>
<name>A0ABT1L599_9GAMM</name>
<keyword evidence="4 10" id="KW-0479">Metal-binding</keyword>
<evidence type="ECO:0000259" key="12">
    <source>
        <dbReference type="Pfam" id="PF23493"/>
    </source>
</evidence>
<feature type="binding site" evidence="10">
    <location>
        <position position="28"/>
    </location>
    <ligand>
        <name>Zn(2+)</name>
        <dbReference type="ChEBI" id="CHEBI:29105"/>
    </ligand>
</feature>
<evidence type="ECO:0000256" key="1">
    <source>
        <dbReference type="ARBA" id="ARBA00005594"/>
    </source>
</evidence>
<dbReference type="Gene3D" id="1.20.120.1910">
    <property type="entry name" value="Cysteine-tRNA ligase, C-terminal anti-codon recognition domain"/>
    <property type="match status" value="1"/>
</dbReference>
<keyword evidence="5 10" id="KW-0547">Nucleotide-binding</keyword>
<reference evidence="13 14" key="1">
    <citation type="journal article" date="2022" name="Nat. Microbiol.">
        <title>The microbiome of a bacterivorous marine choanoflagellate contains a resource-demanding obligate bacterial associate.</title>
        <authorList>
            <person name="Needham D.M."/>
            <person name="Poirier C."/>
            <person name="Bachy C."/>
            <person name="George E.E."/>
            <person name="Wilken S."/>
            <person name="Yung C.C.M."/>
            <person name="Limardo A.J."/>
            <person name="Morando M."/>
            <person name="Sudek L."/>
            <person name="Malmstrom R.R."/>
            <person name="Keeling P.J."/>
            <person name="Santoro A.E."/>
            <person name="Worden A.Z."/>
        </authorList>
    </citation>
    <scope>NUCLEOTIDE SEQUENCE [LARGE SCALE GENOMIC DNA]</scope>
    <source>
        <strain evidence="13 14">Comchoano-2</strain>
    </source>
</reference>
<evidence type="ECO:0000256" key="10">
    <source>
        <dbReference type="HAMAP-Rule" id="MF_00041"/>
    </source>
</evidence>
<dbReference type="InterPro" id="IPR056411">
    <property type="entry name" value="CysS_C"/>
</dbReference>
<keyword evidence="3 10" id="KW-0436">Ligase</keyword>
<evidence type="ECO:0000256" key="6">
    <source>
        <dbReference type="ARBA" id="ARBA00022833"/>
    </source>
</evidence>
<dbReference type="PANTHER" id="PTHR10890">
    <property type="entry name" value="CYSTEINYL-TRNA SYNTHETASE"/>
    <property type="match status" value="1"/>
</dbReference>
<dbReference type="PRINTS" id="PR00983">
    <property type="entry name" value="TRNASYNTHCYS"/>
</dbReference>
<feature type="binding site" evidence="10">
    <location>
        <position position="237"/>
    </location>
    <ligand>
        <name>Zn(2+)</name>
        <dbReference type="ChEBI" id="CHEBI:29105"/>
    </ligand>
</feature>
<gene>
    <name evidence="10 13" type="primary">cysS</name>
    <name evidence="13" type="ORF">MKS91_03510</name>
</gene>
<keyword evidence="8 10" id="KW-0648">Protein biosynthesis</keyword>
<sequence>MMKLYNTLTGKKEVLNPIIPGKLGIYVCGLTVYDEAHIGHLRCMLVFDLLVRFLRHTGYAVNYVRNITDVDDKIIRRANEEGITPQALTTRVIAGIQEQEKALGLVTPDHEPKASEYMQEMIDMIQALERQGIAYVSKAGDVCFAVEKFPEYGALSGQSVQQLLSGHRVDAEEKNAAADFVLWKMAKPGEPSWPSPWGDGRPGWHIECSAMSTKILGDTFDLHGGGIDLKFPHHENEIAQSVCATKGTFARHWMHVGHLHVDSEKMSKSLGNFVTIQQALNQYHPDVLKLFLLKTHYSQPLNYLESGMLEAQKVLLSFYLALAKSKDTSDFAEDAADWVMFTEALKDDLAVSKALALMHAVSGRLVEGSAQPGDRSLLIAMGGVFCILMQEPMTYLQGSANVSEVNNLLAQRTAARKQKDYAAADSIRDTLAERGIDIEDRVDGVFWYDAMAGILTE</sequence>
<comment type="similarity">
    <text evidence="1 10">Belongs to the class-I aminoacyl-tRNA synthetase family.</text>
</comment>
<keyword evidence="14" id="KW-1185">Reference proteome</keyword>
<dbReference type="Pfam" id="PF01406">
    <property type="entry name" value="tRNA-synt_1e"/>
    <property type="match status" value="1"/>
</dbReference>
<evidence type="ECO:0000256" key="3">
    <source>
        <dbReference type="ARBA" id="ARBA00022598"/>
    </source>
</evidence>
<dbReference type="Proteomes" id="UP001320768">
    <property type="component" value="Unassembled WGS sequence"/>
</dbReference>
<dbReference type="EC" id="6.1.1.16" evidence="10"/>
<keyword evidence="7 10" id="KW-0067">ATP-binding</keyword>
<feature type="domain" description="tRNA synthetases class I catalytic" evidence="11">
    <location>
        <begin position="17"/>
        <end position="312"/>
    </location>
</feature>
<evidence type="ECO:0000259" key="11">
    <source>
        <dbReference type="Pfam" id="PF01406"/>
    </source>
</evidence>
<evidence type="ECO:0000256" key="7">
    <source>
        <dbReference type="ARBA" id="ARBA00022840"/>
    </source>
</evidence>
<dbReference type="InterPro" id="IPR009080">
    <property type="entry name" value="tRNAsynth_Ia_anticodon-bd"/>
</dbReference>
<feature type="binding site" evidence="10">
    <location>
        <position position="268"/>
    </location>
    <ligand>
        <name>ATP</name>
        <dbReference type="ChEBI" id="CHEBI:30616"/>
    </ligand>
</feature>
<dbReference type="CDD" id="cd00672">
    <property type="entry name" value="CysRS_core"/>
    <property type="match status" value="1"/>
</dbReference>